<keyword evidence="5 10" id="KW-0997">Cell inner membrane</keyword>
<evidence type="ECO:0000256" key="9">
    <source>
        <dbReference type="ARBA" id="ARBA00023136"/>
    </source>
</evidence>
<name>A0A2S0VMD9_9ALTE</name>
<dbReference type="GO" id="GO:0055085">
    <property type="term" value="P:transmembrane transport"/>
    <property type="evidence" value="ECO:0007669"/>
    <property type="project" value="InterPro"/>
</dbReference>
<proteinExistence type="inferred from homology"/>
<dbReference type="AlphaFoldDB" id="A0A2S0VMD9"/>
<keyword evidence="13" id="KW-1185">Reference proteome</keyword>
<evidence type="ECO:0000256" key="4">
    <source>
        <dbReference type="ARBA" id="ARBA00022475"/>
    </source>
</evidence>
<dbReference type="GO" id="GO:0005886">
    <property type="term" value="C:plasma membrane"/>
    <property type="evidence" value="ECO:0007669"/>
    <property type="project" value="UniProtKB-SubCell"/>
</dbReference>
<dbReference type="PANTHER" id="PTHR33446:SF14">
    <property type="entry name" value="PROTEIN TONB"/>
    <property type="match status" value="1"/>
</dbReference>
<evidence type="ECO:0000256" key="2">
    <source>
        <dbReference type="ARBA" id="ARBA00006555"/>
    </source>
</evidence>
<dbReference type="PRINTS" id="PR01374">
    <property type="entry name" value="TONBPROTEIN"/>
</dbReference>
<keyword evidence="10" id="KW-0735">Signal-anchor</keyword>
<evidence type="ECO:0000259" key="11">
    <source>
        <dbReference type="PROSITE" id="PS52015"/>
    </source>
</evidence>
<comment type="function">
    <text evidence="10">Interacts with outer membrane receptor proteins that carry out high-affinity binding and energy dependent uptake into the periplasmic space of specific substrates. It could act to transduce energy from the cytoplasmic membrane to specific energy-requiring processes in the outer membrane, resulting in the release into the periplasm of ligands bound by these outer membrane proteins.</text>
</comment>
<gene>
    <name evidence="12" type="ORF">C2869_02575</name>
</gene>
<evidence type="ECO:0000256" key="1">
    <source>
        <dbReference type="ARBA" id="ARBA00004383"/>
    </source>
</evidence>
<dbReference type="InterPro" id="IPR006260">
    <property type="entry name" value="TonB/TolA_C"/>
</dbReference>
<dbReference type="SUPFAM" id="SSF74653">
    <property type="entry name" value="TolA/TonB C-terminal domain"/>
    <property type="match status" value="1"/>
</dbReference>
<dbReference type="Pfam" id="PF03544">
    <property type="entry name" value="TonB_C"/>
    <property type="match status" value="1"/>
</dbReference>
<accession>A0A2S0VMD9</accession>
<dbReference type="Proteomes" id="UP000244441">
    <property type="component" value="Chromosome"/>
</dbReference>
<evidence type="ECO:0000256" key="6">
    <source>
        <dbReference type="ARBA" id="ARBA00022692"/>
    </source>
</evidence>
<dbReference type="InterPro" id="IPR037682">
    <property type="entry name" value="TonB_C"/>
</dbReference>
<reference evidence="12 13" key="1">
    <citation type="submission" date="2018-01" db="EMBL/GenBank/DDBJ databases">
        <title>Genome sequence of a Cantenovulum-like bacteria.</title>
        <authorList>
            <person name="Tan W.R."/>
            <person name="Lau N.-S."/>
            <person name="Go F."/>
            <person name="Amirul A.-A.A."/>
        </authorList>
    </citation>
    <scope>NUCLEOTIDE SEQUENCE [LARGE SCALE GENOMIC DNA]</scope>
    <source>
        <strain evidence="12 13">CCB-QB4</strain>
    </source>
</reference>
<comment type="subcellular location">
    <subcellularLocation>
        <location evidence="1 10">Cell inner membrane</location>
        <topology evidence="1 10">Single-pass membrane protein</topology>
        <orientation evidence="1 10">Periplasmic side</orientation>
    </subcellularLocation>
</comment>
<dbReference type="InterPro" id="IPR051045">
    <property type="entry name" value="TonB-dependent_transducer"/>
</dbReference>
<dbReference type="GO" id="GO:0030288">
    <property type="term" value="C:outer membrane-bounded periplasmic space"/>
    <property type="evidence" value="ECO:0007669"/>
    <property type="project" value="InterPro"/>
</dbReference>
<dbReference type="Gene3D" id="3.30.1150.10">
    <property type="match status" value="1"/>
</dbReference>
<evidence type="ECO:0000313" key="12">
    <source>
        <dbReference type="EMBL" id="AWB65391.1"/>
    </source>
</evidence>
<dbReference type="GO" id="GO:0015031">
    <property type="term" value="P:protein transport"/>
    <property type="evidence" value="ECO:0007669"/>
    <property type="project" value="UniProtKB-UniRule"/>
</dbReference>
<evidence type="ECO:0000256" key="7">
    <source>
        <dbReference type="ARBA" id="ARBA00022927"/>
    </source>
</evidence>
<dbReference type="KEGG" id="cate:C2869_02575"/>
<organism evidence="12 13">
    <name type="scientific">Saccharobesus litoralis</name>
    <dbReference type="NCBI Taxonomy" id="2172099"/>
    <lineage>
        <taxon>Bacteria</taxon>
        <taxon>Pseudomonadati</taxon>
        <taxon>Pseudomonadota</taxon>
        <taxon>Gammaproteobacteria</taxon>
        <taxon>Alteromonadales</taxon>
        <taxon>Alteromonadaceae</taxon>
        <taxon>Saccharobesus</taxon>
    </lineage>
</organism>
<dbReference type="GO" id="GO:0015891">
    <property type="term" value="P:siderophore transport"/>
    <property type="evidence" value="ECO:0007669"/>
    <property type="project" value="InterPro"/>
</dbReference>
<dbReference type="PROSITE" id="PS51257">
    <property type="entry name" value="PROKAR_LIPOPROTEIN"/>
    <property type="match status" value="1"/>
</dbReference>
<keyword evidence="7 10" id="KW-0653">Protein transport</keyword>
<dbReference type="EMBL" id="CP026604">
    <property type="protein sequence ID" value="AWB65391.1"/>
    <property type="molecule type" value="Genomic_DNA"/>
</dbReference>
<evidence type="ECO:0000256" key="10">
    <source>
        <dbReference type="RuleBase" id="RU362123"/>
    </source>
</evidence>
<dbReference type="RefSeq" id="WP_108601468.1">
    <property type="nucleotide sequence ID" value="NZ_CP026604.1"/>
</dbReference>
<evidence type="ECO:0000256" key="8">
    <source>
        <dbReference type="ARBA" id="ARBA00022989"/>
    </source>
</evidence>
<feature type="domain" description="TonB C-terminal" evidence="11">
    <location>
        <begin position="29"/>
        <end position="118"/>
    </location>
</feature>
<dbReference type="NCBIfam" id="TIGR01352">
    <property type="entry name" value="tonB_Cterm"/>
    <property type="match status" value="1"/>
</dbReference>
<evidence type="ECO:0000256" key="5">
    <source>
        <dbReference type="ARBA" id="ARBA00022519"/>
    </source>
</evidence>
<keyword evidence="3 10" id="KW-0813">Transport</keyword>
<dbReference type="InterPro" id="IPR003538">
    <property type="entry name" value="TonB"/>
</dbReference>
<protein>
    <recommendedName>
        <fullName evidence="10">Protein TonB</fullName>
    </recommendedName>
</protein>
<dbReference type="OrthoDB" id="1628901at2"/>
<keyword evidence="4 10" id="KW-1003">Cell membrane</keyword>
<keyword evidence="8" id="KW-1133">Transmembrane helix</keyword>
<keyword evidence="6" id="KW-0812">Transmembrane</keyword>
<sequence>MNKIIALACFTIMLVGCLSTPSKVYQQSEVNQISKPIVRVTPRFPKNTSNKSLSGYIKAKYVVKEDGRIGDVVILESQPKGFFDAEGIKAIKKWRYRPAILNGKPVDSWQTTQLNWGK</sequence>
<dbReference type="GO" id="GO:0031992">
    <property type="term" value="F:energy transducer activity"/>
    <property type="evidence" value="ECO:0007669"/>
    <property type="project" value="InterPro"/>
</dbReference>
<evidence type="ECO:0000256" key="3">
    <source>
        <dbReference type="ARBA" id="ARBA00022448"/>
    </source>
</evidence>
<dbReference type="PANTHER" id="PTHR33446">
    <property type="entry name" value="PROTEIN TONB-RELATED"/>
    <property type="match status" value="1"/>
</dbReference>
<evidence type="ECO:0000313" key="13">
    <source>
        <dbReference type="Proteomes" id="UP000244441"/>
    </source>
</evidence>
<comment type="similarity">
    <text evidence="2 10">Belongs to the TonB family.</text>
</comment>
<dbReference type="PROSITE" id="PS52015">
    <property type="entry name" value="TONB_CTD"/>
    <property type="match status" value="1"/>
</dbReference>
<keyword evidence="9" id="KW-0472">Membrane</keyword>